<evidence type="ECO:0000313" key="2">
    <source>
        <dbReference type="EMBL" id="MFD1950921.1"/>
    </source>
</evidence>
<protein>
    <submittedName>
        <fullName evidence="2">MerC domain-containing protein</fullName>
    </submittedName>
</protein>
<proteinExistence type="predicted"/>
<keyword evidence="1" id="KW-1133">Transmembrane helix</keyword>
<accession>A0ABW4U0V8</accession>
<gene>
    <name evidence="2" type="ORF">ACFSGX_09100</name>
</gene>
<name>A0ABW4U0V8_9SPHN</name>
<feature type="transmembrane region" description="Helical" evidence="1">
    <location>
        <begin position="52"/>
        <end position="70"/>
    </location>
</feature>
<dbReference type="Pfam" id="PF03203">
    <property type="entry name" value="MerC"/>
    <property type="match status" value="1"/>
</dbReference>
<keyword evidence="1" id="KW-0812">Transmembrane</keyword>
<reference evidence="3" key="1">
    <citation type="journal article" date="2019" name="Int. J. Syst. Evol. Microbiol.">
        <title>The Global Catalogue of Microorganisms (GCM) 10K type strain sequencing project: providing services to taxonomists for standard genome sequencing and annotation.</title>
        <authorList>
            <consortium name="The Broad Institute Genomics Platform"/>
            <consortium name="The Broad Institute Genome Sequencing Center for Infectious Disease"/>
            <person name="Wu L."/>
            <person name="Ma J."/>
        </authorList>
    </citation>
    <scope>NUCLEOTIDE SEQUENCE [LARGE SCALE GENOMIC DNA]</scope>
    <source>
        <strain evidence="3">CGMCC 1.12702</strain>
    </source>
</reference>
<dbReference type="InterPro" id="IPR004891">
    <property type="entry name" value="Mercury-R_MerC"/>
</dbReference>
<dbReference type="EMBL" id="JBHUGS010000002">
    <property type="protein sequence ID" value="MFD1950921.1"/>
    <property type="molecule type" value="Genomic_DNA"/>
</dbReference>
<feature type="transmembrane region" description="Helical" evidence="1">
    <location>
        <begin position="25"/>
        <end position="46"/>
    </location>
</feature>
<keyword evidence="1" id="KW-0472">Membrane</keyword>
<feature type="transmembrane region" description="Helical" evidence="1">
    <location>
        <begin position="106"/>
        <end position="124"/>
    </location>
</feature>
<sequence length="133" mass="13517">MAPATVVAKPPLGGLDTVAAMLSSLCLLHCIAIPVAIALLPAFALAIPDLPWLHAALLVVAVPASGLALWRGWRVHHDRVPATVGALGLGIMATALLAVPHSLTEVSLTVGGGLLVATGHLLNLRAGSRSRRG</sequence>
<evidence type="ECO:0000313" key="3">
    <source>
        <dbReference type="Proteomes" id="UP001597400"/>
    </source>
</evidence>
<feature type="transmembrane region" description="Helical" evidence="1">
    <location>
        <begin position="82"/>
        <end position="100"/>
    </location>
</feature>
<organism evidence="2 3">
    <name type="scientific">Sphingomonas arantia</name>
    <dbReference type="NCBI Taxonomy" id="1460676"/>
    <lineage>
        <taxon>Bacteria</taxon>
        <taxon>Pseudomonadati</taxon>
        <taxon>Pseudomonadota</taxon>
        <taxon>Alphaproteobacteria</taxon>
        <taxon>Sphingomonadales</taxon>
        <taxon>Sphingomonadaceae</taxon>
        <taxon>Sphingomonas</taxon>
    </lineage>
</organism>
<keyword evidence="3" id="KW-1185">Reference proteome</keyword>
<dbReference type="Proteomes" id="UP001597400">
    <property type="component" value="Unassembled WGS sequence"/>
</dbReference>
<comment type="caution">
    <text evidence="2">The sequence shown here is derived from an EMBL/GenBank/DDBJ whole genome shotgun (WGS) entry which is preliminary data.</text>
</comment>
<evidence type="ECO:0000256" key="1">
    <source>
        <dbReference type="SAM" id="Phobius"/>
    </source>
</evidence>